<keyword evidence="1" id="KW-0472">Membrane</keyword>
<evidence type="ECO:0008006" key="6">
    <source>
        <dbReference type="Google" id="ProtNLM"/>
    </source>
</evidence>
<organism evidence="4 5">
    <name type="scientific">Pedobacter steynii</name>
    <dbReference type="NCBI Taxonomy" id="430522"/>
    <lineage>
        <taxon>Bacteria</taxon>
        <taxon>Pseudomonadati</taxon>
        <taxon>Bacteroidota</taxon>
        <taxon>Sphingobacteriia</taxon>
        <taxon>Sphingobacteriales</taxon>
        <taxon>Sphingobacteriaceae</taxon>
        <taxon>Pedobacter</taxon>
    </lineage>
</organism>
<dbReference type="PIRSF" id="PIRSF018266">
    <property type="entry name" value="FecR"/>
    <property type="match status" value="1"/>
</dbReference>
<feature type="domain" description="Protein FecR C-terminal" evidence="3">
    <location>
        <begin position="279"/>
        <end position="347"/>
    </location>
</feature>
<evidence type="ECO:0000313" key="4">
    <source>
        <dbReference type="EMBL" id="AOM75711.1"/>
    </source>
</evidence>
<protein>
    <recommendedName>
        <fullName evidence="6">Ferric-dicitrate binding protein FerR, regulates iron transport through sigma-19</fullName>
    </recommendedName>
</protein>
<accession>A0A1D7QAN5</accession>
<dbReference type="EMBL" id="CP017141">
    <property type="protein sequence ID" value="AOM75711.1"/>
    <property type="molecule type" value="Genomic_DNA"/>
</dbReference>
<dbReference type="Pfam" id="PF04773">
    <property type="entry name" value="FecR"/>
    <property type="match status" value="1"/>
</dbReference>
<keyword evidence="1" id="KW-0812">Transmembrane</keyword>
<gene>
    <name evidence="4" type="ORF">BFS30_00095</name>
</gene>
<name>A0A1D7QAN5_9SPHI</name>
<evidence type="ECO:0000313" key="5">
    <source>
        <dbReference type="Proteomes" id="UP000094313"/>
    </source>
</evidence>
<feature type="transmembrane region" description="Helical" evidence="1">
    <location>
        <begin position="98"/>
        <end position="118"/>
    </location>
</feature>
<keyword evidence="1" id="KW-1133">Transmembrane helix</keyword>
<dbReference type="GO" id="GO:0016989">
    <property type="term" value="F:sigma factor antagonist activity"/>
    <property type="evidence" value="ECO:0007669"/>
    <property type="project" value="TreeGrafter"/>
</dbReference>
<dbReference type="PANTHER" id="PTHR30273">
    <property type="entry name" value="PERIPLASMIC SIGNAL SENSOR AND SIGMA FACTOR ACTIVATOR FECR-RELATED"/>
    <property type="match status" value="1"/>
</dbReference>
<reference evidence="4 5" key="1">
    <citation type="submission" date="2016-08" db="EMBL/GenBank/DDBJ databases">
        <authorList>
            <person name="Seilhamer J.J."/>
        </authorList>
    </citation>
    <scope>NUCLEOTIDE SEQUENCE [LARGE SCALE GENOMIC DNA]</scope>
    <source>
        <strain evidence="4 5">DX4</strain>
    </source>
</reference>
<dbReference type="Gene3D" id="3.55.50.30">
    <property type="match status" value="1"/>
</dbReference>
<dbReference type="InterPro" id="IPR006860">
    <property type="entry name" value="FecR"/>
</dbReference>
<dbReference type="Gene3D" id="2.60.120.1440">
    <property type="match status" value="1"/>
</dbReference>
<proteinExistence type="predicted"/>
<dbReference type="InterPro" id="IPR032508">
    <property type="entry name" value="FecR_C"/>
</dbReference>
<evidence type="ECO:0000256" key="1">
    <source>
        <dbReference type="SAM" id="Phobius"/>
    </source>
</evidence>
<dbReference type="KEGG" id="psty:BFS30_00095"/>
<dbReference type="FunFam" id="2.60.120.1440:FF:000001">
    <property type="entry name" value="Putative anti-sigma factor"/>
    <property type="match status" value="1"/>
</dbReference>
<evidence type="ECO:0000259" key="3">
    <source>
        <dbReference type="Pfam" id="PF16344"/>
    </source>
</evidence>
<dbReference type="Pfam" id="PF16344">
    <property type="entry name" value="FecR_C"/>
    <property type="match status" value="1"/>
</dbReference>
<dbReference type="AlphaFoldDB" id="A0A1D7QAN5"/>
<keyword evidence="5" id="KW-1185">Reference proteome</keyword>
<evidence type="ECO:0000259" key="2">
    <source>
        <dbReference type="Pfam" id="PF04773"/>
    </source>
</evidence>
<dbReference type="OrthoDB" id="1523735at2"/>
<dbReference type="InterPro" id="IPR012373">
    <property type="entry name" value="Ferrdict_sens_TM"/>
</dbReference>
<dbReference type="PANTHER" id="PTHR30273:SF2">
    <property type="entry name" value="PROTEIN FECR"/>
    <property type="match status" value="1"/>
</dbReference>
<feature type="domain" description="FecR protein" evidence="2">
    <location>
        <begin position="143"/>
        <end position="228"/>
    </location>
</feature>
<sequence>MTDQRFTELLSKKLADEISLEEHKEFMLLLEENAGYRQEYESLSHYFQYKETDQEAAMQLFEQIKSKIEVPESPLKVSAAAINEMPLTEVRAGRYGNWYRIAAVLAIGICSFGAYQLFYKKSFPTEQTALVWKETNSPGRRVSKIRLGDGTLVTLNAESQLRYPAEFKGDSREVYLSGEAFFDVSKDAQHPFVIHTEKINIKVLGTTFDVKAYKNDPHTEATLISGAIQISMKDHPEKQVLLKPKEKFSIQNHAADGKASALYSVIPFNDTEISWMNNKLVFKNETFEVLANSISRWYGVTLIFKNESLKNARFTGFFEKENISQALKALQLIEPFRYKIQDKTVYIY</sequence>
<dbReference type="RefSeq" id="WP_069377409.1">
    <property type="nucleotide sequence ID" value="NZ_CP017141.1"/>
</dbReference>
<dbReference type="Proteomes" id="UP000094313">
    <property type="component" value="Chromosome"/>
</dbReference>